<dbReference type="NCBIfam" id="TIGR00309">
    <property type="entry name" value="V_ATPase_subD"/>
    <property type="match status" value="1"/>
</dbReference>
<evidence type="ECO:0000313" key="5">
    <source>
        <dbReference type="EMBL" id="SDG44780.1"/>
    </source>
</evidence>
<dbReference type="NCBIfam" id="NF002565">
    <property type="entry name" value="PRK02195.1"/>
    <property type="match status" value="1"/>
</dbReference>
<evidence type="ECO:0000256" key="1">
    <source>
        <dbReference type="ARBA" id="ARBA00005850"/>
    </source>
</evidence>
<dbReference type="RefSeq" id="WP_090021666.1">
    <property type="nucleotide sequence ID" value="NZ_FNCE01000013.1"/>
</dbReference>
<dbReference type="OrthoDB" id="5637912at2"/>
<name>A0A1G7UDE6_9PROT</name>
<dbReference type="GO" id="GO:0046961">
    <property type="term" value="F:proton-transporting ATPase activity, rotational mechanism"/>
    <property type="evidence" value="ECO:0007669"/>
    <property type="project" value="InterPro"/>
</dbReference>
<proteinExistence type="inferred from homology"/>
<dbReference type="Gene3D" id="1.10.287.3240">
    <property type="match status" value="1"/>
</dbReference>
<dbReference type="Pfam" id="PF01813">
    <property type="entry name" value="ATP-synt_D"/>
    <property type="match status" value="1"/>
</dbReference>
<dbReference type="EMBL" id="FNCE01000013">
    <property type="protein sequence ID" value="SDG44780.1"/>
    <property type="molecule type" value="Genomic_DNA"/>
</dbReference>
<feature type="coiled-coil region" evidence="4">
    <location>
        <begin position="32"/>
        <end position="59"/>
    </location>
</feature>
<dbReference type="InterPro" id="IPR002699">
    <property type="entry name" value="V_ATPase_D"/>
</dbReference>
<dbReference type="PANTHER" id="PTHR11671">
    <property type="entry name" value="V-TYPE ATP SYNTHASE SUBUNIT D"/>
    <property type="match status" value="1"/>
</dbReference>
<accession>A0A1G7UDE6</accession>
<dbReference type="Proteomes" id="UP000199415">
    <property type="component" value="Unassembled WGS sequence"/>
</dbReference>
<gene>
    <name evidence="5" type="ORF">SAMN05216241_11333</name>
</gene>
<reference evidence="5 6" key="1">
    <citation type="submission" date="2016-10" db="EMBL/GenBank/DDBJ databases">
        <authorList>
            <person name="de Groot N.N."/>
        </authorList>
    </citation>
    <scope>NUCLEOTIDE SEQUENCE [LARGE SCALE GENOMIC DNA]</scope>
    <source>
        <strain evidence="5 6">DSM 25584</strain>
    </source>
</reference>
<organism evidence="5 6">
    <name type="scientific">Limimonas halophila</name>
    <dbReference type="NCBI Taxonomy" id="1082479"/>
    <lineage>
        <taxon>Bacteria</taxon>
        <taxon>Pseudomonadati</taxon>
        <taxon>Pseudomonadota</taxon>
        <taxon>Alphaproteobacteria</taxon>
        <taxon>Rhodospirillales</taxon>
        <taxon>Rhodovibrionaceae</taxon>
        <taxon>Limimonas</taxon>
    </lineage>
</organism>
<comment type="similarity">
    <text evidence="1">Belongs to the V-ATPase D subunit family.</text>
</comment>
<protein>
    <submittedName>
        <fullName evidence="5">V/A-type H+-transporting ATPase subunit D</fullName>
    </submittedName>
</protein>
<keyword evidence="2" id="KW-0813">Transport</keyword>
<dbReference type="STRING" id="1082479.SAMN05216241_11333"/>
<dbReference type="AlphaFoldDB" id="A0A1G7UDE6"/>
<keyword evidence="4" id="KW-0175">Coiled coil</keyword>
<evidence type="ECO:0000256" key="3">
    <source>
        <dbReference type="ARBA" id="ARBA00023065"/>
    </source>
</evidence>
<keyword evidence="6" id="KW-1185">Reference proteome</keyword>
<keyword evidence="3" id="KW-0406">Ion transport</keyword>
<evidence type="ECO:0000256" key="2">
    <source>
        <dbReference type="ARBA" id="ARBA00022448"/>
    </source>
</evidence>
<sequence length="200" mass="22894">MSRTPLNKAELARKKRNLATYERFLPSLDMKRKQLLVERRRAKRDLDTIRERLAATRQRVADTLPMLADTQVAVEDLVTIADVEVNSRNIVGVTVPVLGDVRFDVASTGYLVRPHWVDRVIELLKTQLRERVAEKIAEERLARLEAGLKTVTQRVNLFDKVLIPRTKEQIKRIQIALGDAERAGVVRAKIAKRKRAERAS</sequence>
<evidence type="ECO:0000256" key="4">
    <source>
        <dbReference type="SAM" id="Coils"/>
    </source>
</evidence>
<evidence type="ECO:0000313" key="6">
    <source>
        <dbReference type="Proteomes" id="UP000199415"/>
    </source>
</evidence>